<dbReference type="Proteomes" id="UP000005408">
    <property type="component" value="Unassembled WGS sequence"/>
</dbReference>
<accession>A0A8W8KXB4</accession>
<evidence type="ECO:0000256" key="1">
    <source>
        <dbReference type="SAM" id="Phobius"/>
    </source>
</evidence>
<reference evidence="2" key="1">
    <citation type="submission" date="2022-08" db="UniProtKB">
        <authorList>
            <consortium name="EnsemblMetazoa"/>
        </authorList>
    </citation>
    <scope>IDENTIFICATION</scope>
    <source>
        <strain evidence="2">05x7-T-G4-1.051#20</strain>
    </source>
</reference>
<keyword evidence="1" id="KW-0472">Membrane</keyword>
<name>A0A8W8KXB4_MAGGI</name>
<evidence type="ECO:0000313" key="3">
    <source>
        <dbReference type="Proteomes" id="UP000005408"/>
    </source>
</evidence>
<evidence type="ECO:0000313" key="2">
    <source>
        <dbReference type="EnsemblMetazoa" id="G25424.3:cds"/>
    </source>
</evidence>
<dbReference type="EnsemblMetazoa" id="G25424.3">
    <property type="protein sequence ID" value="G25424.3:cds"/>
    <property type="gene ID" value="G25424"/>
</dbReference>
<dbReference type="AlphaFoldDB" id="A0A8W8KXB4"/>
<keyword evidence="3" id="KW-1185">Reference proteome</keyword>
<keyword evidence="1" id="KW-1133">Transmembrane helix</keyword>
<sequence length="94" mass="11080">LLFPAFGFAMWKLGDPDFSNPFYGYSFGMPLTQGVLFILIFVVYGVYRCREPKNKAYRLGRQCTHKISVDRFEFRFLRKNLSCCIQFNVAIQEF</sequence>
<keyword evidence="1" id="KW-0812">Transmembrane</keyword>
<feature type="transmembrane region" description="Helical" evidence="1">
    <location>
        <begin position="22"/>
        <end position="47"/>
    </location>
</feature>
<protein>
    <submittedName>
        <fullName evidence="2">Uncharacterized protein</fullName>
    </submittedName>
</protein>
<proteinExistence type="predicted"/>
<organism evidence="2 3">
    <name type="scientific">Magallana gigas</name>
    <name type="common">Pacific oyster</name>
    <name type="synonym">Crassostrea gigas</name>
    <dbReference type="NCBI Taxonomy" id="29159"/>
    <lineage>
        <taxon>Eukaryota</taxon>
        <taxon>Metazoa</taxon>
        <taxon>Spiralia</taxon>
        <taxon>Lophotrochozoa</taxon>
        <taxon>Mollusca</taxon>
        <taxon>Bivalvia</taxon>
        <taxon>Autobranchia</taxon>
        <taxon>Pteriomorphia</taxon>
        <taxon>Ostreida</taxon>
        <taxon>Ostreoidea</taxon>
        <taxon>Ostreidae</taxon>
        <taxon>Magallana</taxon>
    </lineage>
</organism>